<protein>
    <recommendedName>
        <fullName evidence="1">Immunity MXAN-0049 protein domain-containing protein</fullName>
    </recommendedName>
</protein>
<name>A0A4V2F1U4_9BACT</name>
<dbReference type="Proteomes" id="UP000293874">
    <property type="component" value="Unassembled WGS sequence"/>
</dbReference>
<keyword evidence="3" id="KW-1185">Reference proteome</keyword>
<proteinExistence type="predicted"/>
<organism evidence="2 3">
    <name type="scientific">Pseudobacter ginsenosidimutans</name>
    <dbReference type="NCBI Taxonomy" id="661488"/>
    <lineage>
        <taxon>Bacteria</taxon>
        <taxon>Pseudomonadati</taxon>
        <taxon>Bacteroidota</taxon>
        <taxon>Chitinophagia</taxon>
        <taxon>Chitinophagales</taxon>
        <taxon>Chitinophagaceae</taxon>
        <taxon>Pseudobacter</taxon>
    </lineage>
</organism>
<feature type="domain" description="Immunity MXAN-0049 protein" evidence="1">
    <location>
        <begin position="50"/>
        <end position="147"/>
    </location>
</feature>
<accession>A0A4V2F1U4</accession>
<evidence type="ECO:0000313" key="3">
    <source>
        <dbReference type="Proteomes" id="UP000293874"/>
    </source>
</evidence>
<reference evidence="2 3" key="1">
    <citation type="submission" date="2019-02" db="EMBL/GenBank/DDBJ databases">
        <title>Genomic Encyclopedia of Type Strains, Phase IV (KMG-IV): sequencing the most valuable type-strain genomes for metagenomic binning, comparative biology and taxonomic classification.</title>
        <authorList>
            <person name="Goeker M."/>
        </authorList>
    </citation>
    <scope>NUCLEOTIDE SEQUENCE [LARGE SCALE GENOMIC DNA]</scope>
    <source>
        <strain evidence="2 3">DSM 18116</strain>
    </source>
</reference>
<sequence>MFYRINNSSSENIIGFHPQVNRLGEGYDYANPNGLTKLLFEKSREGVSVPSGYFHEKAKQTDLVSVTFASSQLLISQKLKEIIVASNHFGIEFFQTELIGKSGLSFEYWFVNPYNSQLEMLDFSKSEFKYYDGWLKKVISVASIENEVALEKAFMENRRSAIDNPYPNHHPLKICKIVFKSSSPFTYDLFPVWGTIYRGIAFFVSQRLREQIEQANCTGIMFTDPNQAYP</sequence>
<comment type="caution">
    <text evidence="2">The sequence shown here is derived from an EMBL/GenBank/DDBJ whole genome shotgun (WGS) entry which is preliminary data.</text>
</comment>
<evidence type="ECO:0000259" key="1">
    <source>
        <dbReference type="Pfam" id="PF07791"/>
    </source>
</evidence>
<dbReference type="InterPro" id="IPR012433">
    <property type="entry name" value="Imm11"/>
</dbReference>
<gene>
    <name evidence="2" type="ORF">EV199_0838</name>
</gene>
<dbReference type="Pfam" id="PF07791">
    <property type="entry name" value="Imm11"/>
    <property type="match status" value="1"/>
</dbReference>
<evidence type="ECO:0000313" key="2">
    <source>
        <dbReference type="EMBL" id="RZS74986.1"/>
    </source>
</evidence>
<dbReference type="EMBL" id="SGXA01000001">
    <property type="protein sequence ID" value="RZS74986.1"/>
    <property type="molecule type" value="Genomic_DNA"/>
</dbReference>
<dbReference type="AlphaFoldDB" id="A0A4V2F1U4"/>